<gene>
    <name evidence="1" type="ORF">Sar04_34320</name>
</gene>
<accession>A0ABQ4JX31</accession>
<keyword evidence="2" id="KW-1185">Reference proteome</keyword>
<protein>
    <submittedName>
        <fullName evidence="1">Uncharacterized protein</fullName>
    </submittedName>
</protein>
<sequence length="70" mass="7660">MWWPARARRRAVAAPIPRLPPVMTVTGFNGLPRSGWCVARLPLGVTGVADLGWGAADIKYCCRTGVRKRV</sequence>
<dbReference type="Proteomes" id="UP000677457">
    <property type="component" value="Unassembled WGS sequence"/>
</dbReference>
<dbReference type="EMBL" id="BOQM01000027">
    <property type="protein sequence ID" value="GIM86696.1"/>
    <property type="molecule type" value="Genomic_DNA"/>
</dbReference>
<name>A0ABQ4JX31_SALAC</name>
<comment type="caution">
    <text evidence="1">The sequence shown here is derived from an EMBL/GenBank/DDBJ whole genome shotgun (WGS) entry which is preliminary data.</text>
</comment>
<organism evidence="1 2">
    <name type="scientific">Salinispora arenicola</name>
    <dbReference type="NCBI Taxonomy" id="168697"/>
    <lineage>
        <taxon>Bacteria</taxon>
        <taxon>Bacillati</taxon>
        <taxon>Actinomycetota</taxon>
        <taxon>Actinomycetes</taxon>
        <taxon>Micromonosporales</taxon>
        <taxon>Micromonosporaceae</taxon>
        <taxon>Salinispora</taxon>
    </lineage>
</organism>
<reference evidence="1 2" key="1">
    <citation type="submission" date="2021-03" db="EMBL/GenBank/DDBJ databases">
        <title>Whole genome shotgun sequence of Salinispora arenicola NBRC 105043.</title>
        <authorList>
            <person name="Komaki H."/>
            <person name="Tamura T."/>
        </authorList>
    </citation>
    <scope>NUCLEOTIDE SEQUENCE [LARGE SCALE GENOMIC DNA]</scope>
    <source>
        <strain evidence="1 2">NBRC 105043</strain>
    </source>
</reference>
<evidence type="ECO:0000313" key="1">
    <source>
        <dbReference type="EMBL" id="GIM86696.1"/>
    </source>
</evidence>
<proteinExistence type="predicted"/>
<evidence type="ECO:0000313" key="2">
    <source>
        <dbReference type="Proteomes" id="UP000677457"/>
    </source>
</evidence>